<organism evidence="1 2">
    <name type="scientific">Halorubrum ezzemoulense</name>
    <name type="common">Halorubrum chaoviator</name>
    <dbReference type="NCBI Taxonomy" id="337243"/>
    <lineage>
        <taxon>Archaea</taxon>
        <taxon>Methanobacteriati</taxon>
        <taxon>Methanobacteriota</taxon>
        <taxon>Stenosarchaea group</taxon>
        <taxon>Halobacteria</taxon>
        <taxon>Halobacteriales</taxon>
        <taxon>Haloferacaceae</taxon>
        <taxon>Halorubrum</taxon>
    </lineage>
</organism>
<accession>A0ABT4Z612</accession>
<name>A0ABT4Z612_HALEZ</name>
<sequence>MSNAEFERTLELLAEYVEEIGDRVEEKFVEDIIQAQKSGQETSLVGHRCLDDGNRYLVAGHPDHREVNIVYFYSLIEIIETSLEEDTAIEIIEKSDVEFEDTYQQINGARQMAAEYLVARVPEDVIAAFENYLYMMVSGGTHHTEIHAGRMGGVGGFVVSSMVFPYEREFGISDFYDAVVPVVEMGRRGDKIIRQSVHLDIDEENPEQSILNINIDM</sequence>
<dbReference type="Proteomes" id="UP001210528">
    <property type="component" value="Unassembled WGS sequence"/>
</dbReference>
<reference evidence="1 2" key="1">
    <citation type="submission" date="2023-01" db="EMBL/GenBank/DDBJ databases">
        <title>Halorubrum ezzemoulense from Santa Pola, Spain.</title>
        <authorList>
            <person name="Feng Y."/>
            <person name="Louyakis A.S."/>
            <person name="Gogarten J.P."/>
        </authorList>
    </citation>
    <scope>NUCLEOTIDE SEQUENCE [LARGE SCALE GENOMIC DNA]</scope>
    <source>
        <strain evidence="1 2">AMM015</strain>
    </source>
</reference>
<proteinExistence type="predicted"/>
<dbReference type="EMBL" id="JAQLUK010000023">
    <property type="protein sequence ID" value="MDB2293612.1"/>
    <property type="molecule type" value="Genomic_DNA"/>
</dbReference>
<protein>
    <submittedName>
        <fullName evidence="1">Uncharacterized protein</fullName>
    </submittedName>
</protein>
<comment type="caution">
    <text evidence="1">The sequence shown here is derived from an EMBL/GenBank/DDBJ whole genome shotgun (WGS) entry which is preliminary data.</text>
</comment>
<keyword evidence="2" id="KW-1185">Reference proteome</keyword>
<evidence type="ECO:0000313" key="1">
    <source>
        <dbReference type="EMBL" id="MDB2293612.1"/>
    </source>
</evidence>
<evidence type="ECO:0000313" key="2">
    <source>
        <dbReference type="Proteomes" id="UP001210528"/>
    </source>
</evidence>
<dbReference type="RefSeq" id="WP_271944012.1">
    <property type="nucleotide sequence ID" value="NZ_JAQLTZ010000016.1"/>
</dbReference>
<gene>
    <name evidence="1" type="ORF">PM085_15240</name>
</gene>